<keyword evidence="1" id="KW-0732">Signal</keyword>
<accession>A0A5N4BN18</accession>
<keyword evidence="3" id="KW-1185">Reference proteome</keyword>
<name>A0A5N4BN18_9FLAO</name>
<evidence type="ECO:0000313" key="3">
    <source>
        <dbReference type="Proteomes" id="UP000326384"/>
    </source>
</evidence>
<organism evidence="2 3">
    <name type="scientific">Chryseobacterium viscerum</name>
    <dbReference type="NCBI Taxonomy" id="1037377"/>
    <lineage>
        <taxon>Bacteria</taxon>
        <taxon>Pseudomonadati</taxon>
        <taxon>Bacteroidota</taxon>
        <taxon>Flavobacteriia</taxon>
        <taxon>Flavobacteriales</taxon>
        <taxon>Weeksellaceae</taxon>
        <taxon>Chryseobacterium group</taxon>
        <taxon>Chryseobacterium</taxon>
    </lineage>
</organism>
<evidence type="ECO:0000313" key="2">
    <source>
        <dbReference type="EMBL" id="KAB1229803.1"/>
    </source>
</evidence>
<reference evidence="2 3" key="1">
    <citation type="journal article" date="2019" name="Stand. Genomic Sci.">
        <title>Draft Whole-Genome Sequence of a Novel Chryseobacterium viscerum Strain Isolated from Fresh Water at Dripping Springs, New Mexico.</title>
        <authorList>
            <person name="Kyndt J.A."/>
            <person name="Moore T.C."/>
        </authorList>
    </citation>
    <scope>NUCLEOTIDE SEQUENCE [LARGE SCALE GENOMIC DNA]</scope>
    <source>
        <strain evidence="2 3">DPS</strain>
    </source>
</reference>
<protein>
    <recommendedName>
        <fullName evidence="4">Lipocalin-like domain-containing protein</fullName>
    </recommendedName>
</protein>
<feature type="chain" id="PRO_5047039624" description="Lipocalin-like domain-containing protein" evidence="1">
    <location>
        <begin position="23"/>
        <end position="191"/>
    </location>
</feature>
<evidence type="ECO:0008006" key="4">
    <source>
        <dbReference type="Google" id="ProtNLM"/>
    </source>
</evidence>
<dbReference type="Proteomes" id="UP000326384">
    <property type="component" value="Unassembled WGS sequence"/>
</dbReference>
<evidence type="ECO:0000256" key="1">
    <source>
        <dbReference type="SAM" id="SignalP"/>
    </source>
</evidence>
<comment type="caution">
    <text evidence="2">The sequence shown here is derived from an EMBL/GenBank/DDBJ whole genome shotgun (WGS) entry which is preliminary data.</text>
</comment>
<gene>
    <name evidence="2" type="ORF">F8D52_16150</name>
</gene>
<dbReference type="EMBL" id="VTPV01000009">
    <property type="protein sequence ID" value="KAB1229803.1"/>
    <property type="molecule type" value="Genomic_DNA"/>
</dbReference>
<dbReference type="PROSITE" id="PS51257">
    <property type="entry name" value="PROKAR_LIPOPROTEIN"/>
    <property type="match status" value="1"/>
</dbReference>
<feature type="signal peptide" evidence="1">
    <location>
        <begin position="1"/>
        <end position="22"/>
    </location>
</feature>
<dbReference type="RefSeq" id="WP_152290620.1">
    <property type="nucleotide sequence ID" value="NZ_VTPV01000009.1"/>
</dbReference>
<proteinExistence type="predicted"/>
<sequence>MKTLYLNIILFITFTGMLSCKAQQNSLPLNTWMENIPSGGYVKDLDNELSPYVGIYKAVYQGNEIVLFVTKEENRSTKRGGKQFYRDALVIKYIAKNQNNQVLQDTQNVNNPNLYIYSYKTQATKNRIIFVYSGTNCGVGWGDIYLKKINNTQISWTYQADSTVTTDQNCPGNPDLTVYLPETENLIFTKQ</sequence>